<evidence type="ECO:0000313" key="1">
    <source>
        <dbReference type="EMBL" id="ORE19977.1"/>
    </source>
</evidence>
<gene>
    <name evidence="1" type="ORF">BCV71DRAFT_233583</name>
</gene>
<proteinExistence type="predicted"/>
<dbReference type="Proteomes" id="UP000242381">
    <property type="component" value="Unassembled WGS sequence"/>
</dbReference>
<dbReference type="EMBL" id="KV921301">
    <property type="protein sequence ID" value="ORE19977.1"/>
    <property type="molecule type" value="Genomic_DNA"/>
</dbReference>
<evidence type="ECO:0000313" key="2">
    <source>
        <dbReference type="Proteomes" id="UP000242381"/>
    </source>
</evidence>
<protein>
    <submittedName>
        <fullName evidence="1">Uncharacterized protein</fullName>
    </submittedName>
</protein>
<accession>A0A1X0S6Q2</accession>
<reference evidence="1 2" key="1">
    <citation type="journal article" date="2016" name="Proc. Natl. Acad. Sci. U.S.A.">
        <title>Lipid metabolic changes in an early divergent fungus govern the establishment of a mutualistic symbiosis with endobacteria.</title>
        <authorList>
            <person name="Lastovetsky O.A."/>
            <person name="Gaspar M.L."/>
            <person name="Mondo S.J."/>
            <person name="LaButti K.M."/>
            <person name="Sandor L."/>
            <person name="Grigoriev I.V."/>
            <person name="Henry S.A."/>
            <person name="Pawlowska T.E."/>
        </authorList>
    </citation>
    <scope>NUCLEOTIDE SEQUENCE [LARGE SCALE GENOMIC DNA]</scope>
    <source>
        <strain evidence="1 2">ATCC 11559</strain>
    </source>
</reference>
<organism evidence="1 2">
    <name type="scientific">Rhizopus microsporus</name>
    <dbReference type="NCBI Taxonomy" id="58291"/>
    <lineage>
        <taxon>Eukaryota</taxon>
        <taxon>Fungi</taxon>
        <taxon>Fungi incertae sedis</taxon>
        <taxon>Mucoromycota</taxon>
        <taxon>Mucoromycotina</taxon>
        <taxon>Mucoromycetes</taxon>
        <taxon>Mucorales</taxon>
        <taxon>Mucorineae</taxon>
        <taxon>Rhizopodaceae</taxon>
        <taxon>Rhizopus</taxon>
    </lineage>
</organism>
<dbReference type="AlphaFoldDB" id="A0A1X0S6Q2"/>
<sequence>MSFSERPSETTLSPQLLRQWLYKNTFFLILRHNHRCQACLSSTIGVIPKPVDTSPIVMSFKQVYLKVSNHVFYKTWVITYDSYRITLITNVHFCFHAPFLAEGDYRNRVTKLYFLNSHDLNEYLDEAGKFFFLSTTLLIWPYGNYDLVNTGVVLTGTVKTEEVCPIKNVVYVSQFESTRSSS</sequence>
<name>A0A1X0S6Q2_RHIZD</name>